<dbReference type="OrthoDB" id="10584084at2759"/>
<accession>A0A8H7V6U4</accession>
<reference evidence="1" key="1">
    <citation type="submission" date="2020-12" db="EMBL/GenBank/DDBJ databases">
        <title>Metabolic potential, ecology and presence of endohyphal bacteria is reflected in genomic diversity of Mucoromycotina.</title>
        <authorList>
            <person name="Muszewska A."/>
            <person name="Okrasinska A."/>
            <person name="Steczkiewicz K."/>
            <person name="Drgas O."/>
            <person name="Orlowska M."/>
            <person name="Perlinska-Lenart U."/>
            <person name="Aleksandrzak-Piekarczyk T."/>
            <person name="Szatraj K."/>
            <person name="Zielenkiewicz U."/>
            <person name="Pilsyk S."/>
            <person name="Malc E."/>
            <person name="Mieczkowski P."/>
            <person name="Kruszewska J.S."/>
            <person name="Biernat P."/>
            <person name="Pawlowska J."/>
        </authorList>
    </citation>
    <scope>NUCLEOTIDE SEQUENCE</scope>
    <source>
        <strain evidence="1">WA0000017839</strain>
    </source>
</reference>
<gene>
    <name evidence="1" type="ORF">INT47_001676</name>
</gene>
<sequence>MPPNEKNRRKAKKIISKSSFDVTFLKNADPMIPVAIGKVTKQLNPFLYCSYPETPPFSDEETDILDISSEEYDDDDDASVIIKPKKNFKKKSIEISKEIFLLNNPQSPHYDYMFLTSDVQYAIIKEHFDVENLSQRAYASLLSKSDIISYTTTWKGAKGRWVYVMKKQYRGIFDQYH</sequence>
<comment type="caution">
    <text evidence="1">The sequence shown here is derived from an EMBL/GenBank/DDBJ whole genome shotgun (WGS) entry which is preliminary data.</text>
</comment>
<dbReference type="Proteomes" id="UP000603453">
    <property type="component" value="Unassembled WGS sequence"/>
</dbReference>
<proteinExistence type="predicted"/>
<evidence type="ECO:0000313" key="1">
    <source>
        <dbReference type="EMBL" id="KAG2212316.1"/>
    </source>
</evidence>
<dbReference type="AlphaFoldDB" id="A0A8H7V6U4"/>
<name>A0A8H7V6U4_9FUNG</name>
<organism evidence="1 2">
    <name type="scientific">Mucor saturninus</name>
    <dbReference type="NCBI Taxonomy" id="64648"/>
    <lineage>
        <taxon>Eukaryota</taxon>
        <taxon>Fungi</taxon>
        <taxon>Fungi incertae sedis</taxon>
        <taxon>Mucoromycota</taxon>
        <taxon>Mucoromycotina</taxon>
        <taxon>Mucoromycetes</taxon>
        <taxon>Mucorales</taxon>
        <taxon>Mucorineae</taxon>
        <taxon>Mucoraceae</taxon>
        <taxon>Mucor</taxon>
    </lineage>
</organism>
<dbReference type="EMBL" id="JAEPRD010000006">
    <property type="protein sequence ID" value="KAG2212316.1"/>
    <property type="molecule type" value="Genomic_DNA"/>
</dbReference>
<keyword evidence="2" id="KW-1185">Reference proteome</keyword>
<evidence type="ECO:0000313" key="2">
    <source>
        <dbReference type="Proteomes" id="UP000603453"/>
    </source>
</evidence>
<protein>
    <submittedName>
        <fullName evidence="1">Uncharacterized protein</fullName>
    </submittedName>
</protein>